<dbReference type="Gene3D" id="2.60.40.10">
    <property type="entry name" value="Immunoglobulins"/>
    <property type="match status" value="1"/>
</dbReference>
<dbReference type="SMART" id="SM01217">
    <property type="entry name" value="Fn3_like"/>
    <property type="match status" value="1"/>
</dbReference>
<dbReference type="InterPro" id="IPR026891">
    <property type="entry name" value="Fn3-like"/>
</dbReference>
<evidence type="ECO:0000313" key="2">
    <source>
        <dbReference type="EMBL" id="AIA84214.1"/>
    </source>
</evidence>
<protein>
    <submittedName>
        <fullName evidence="2">CAZy families GH3 protein</fullName>
    </submittedName>
</protein>
<evidence type="ECO:0000259" key="1">
    <source>
        <dbReference type="SMART" id="SM01217"/>
    </source>
</evidence>
<organism evidence="2">
    <name type="scientific">uncultured Verminephrobacter sp</name>
    <dbReference type="NCBI Taxonomy" id="565225"/>
    <lineage>
        <taxon>Bacteria</taxon>
        <taxon>Pseudomonadati</taxon>
        <taxon>Pseudomonadota</taxon>
        <taxon>Betaproteobacteria</taxon>
        <taxon>Burkholderiales</taxon>
        <taxon>Comamonadaceae</taxon>
        <taxon>Verminephrobacter</taxon>
        <taxon>environmental samples</taxon>
    </lineage>
</organism>
<accession>A0A060BMU0</accession>
<dbReference type="InterPro" id="IPR013783">
    <property type="entry name" value="Ig-like_fold"/>
</dbReference>
<name>A0A060BMU0_9BURK</name>
<proteinExistence type="predicted"/>
<sequence>MVRPVKELKAFGRVELQPGEAKTVTFTVPVDMLCFTGPEGYRIVEPGEHELQLGASSADIRQRAKVEVTGKTRQLPKNWKMESQFSVA</sequence>
<dbReference type="EMBL" id="KF116964">
    <property type="protein sequence ID" value="AIA84214.1"/>
    <property type="molecule type" value="Genomic_DNA"/>
</dbReference>
<reference evidence="2" key="1">
    <citation type="journal article" date="2013" name="Environ. Microbiol.">
        <title>Seasonally variable intestinal metagenomes of the red palm weevil (Rhynchophorus ferrugineus).</title>
        <authorList>
            <person name="Jia S."/>
            <person name="Zhang X."/>
            <person name="Zhang G."/>
            <person name="Yin A."/>
            <person name="Zhang S."/>
            <person name="Li F."/>
            <person name="Wang L."/>
            <person name="Zhao D."/>
            <person name="Yun Q."/>
            <person name="Tala"/>
            <person name="Wang J."/>
            <person name="Sun G."/>
            <person name="Baabdullah M."/>
            <person name="Yu X."/>
            <person name="Hu S."/>
            <person name="Al-Mssallem I.S."/>
            <person name="Yu J."/>
        </authorList>
    </citation>
    <scope>NUCLEOTIDE SEQUENCE</scope>
</reference>
<dbReference type="AlphaFoldDB" id="A0A060BMU0"/>
<dbReference type="Pfam" id="PF14310">
    <property type="entry name" value="Fn3-like"/>
    <property type="match status" value="1"/>
</dbReference>
<feature type="domain" description="Fibronectin type III-like" evidence="1">
    <location>
        <begin position="2"/>
        <end position="57"/>
    </location>
</feature>